<dbReference type="AlphaFoldDB" id="A0A852TXX1"/>
<accession>A0A852TXX1</accession>
<comment type="caution">
    <text evidence="1">The sequence shown here is derived from an EMBL/GenBank/DDBJ whole genome shotgun (WGS) entry which is preliminary data.</text>
</comment>
<dbReference type="RefSeq" id="WP_246334454.1">
    <property type="nucleotide sequence ID" value="NZ_BAAAYY010000031.1"/>
</dbReference>
<protein>
    <submittedName>
        <fullName evidence="1">Putative alkaline shock family protein YloU</fullName>
    </submittedName>
</protein>
<reference evidence="1 2" key="1">
    <citation type="submission" date="2020-07" db="EMBL/GenBank/DDBJ databases">
        <title>Sequencing the genomes of 1000 actinobacteria strains.</title>
        <authorList>
            <person name="Klenk H.-P."/>
        </authorList>
    </citation>
    <scope>NUCLEOTIDE SEQUENCE [LARGE SCALE GENOMIC DNA]</scope>
    <source>
        <strain evidence="1 2">CXB654</strain>
    </source>
</reference>
<dbReference type="Proteomes" id="UP000589036">
    <property type="component" value="Unassembled WGS sequence"/>
</dbReference>
<evidence type="ECO:0000313" key="2">
    <source>
        <dbReference type="Proteomes" id="UP000589036"/>
    </source>
</evidence>
<gene>
    <name evidence="1" type="ORF">HDA32_004496</name>
</gene>
<organism evidence="1 2">
    <name type="scientific">Spinactinospora alkalitolerans</name>
    <dbReference type="NCBI Taxonomy" id="687207"/>
    <lineage>
        <taxon>Bacteria</taxon>
        <taxon>Bacillati</taxon>
        <taxon>Actinomycetota</taxon>
        <taxon>Actinomycetes</taxon>
        <taxon>Streptosporangiales</taxon>
        <taxon>Nocardiopsidaceae</taxon>
        <taxon>Spinactinospora</taxon>
    </lineage>
</organism>
<proteinExistence type="predicted"/>
<evidence type="ECO:0000313" key="1">
    <source>
        <dbReference type="EMBL" id="NYE49376.1"/>
    </source>
</evidence>
<keyword evidence="2" id="KW-1185">Reference proteome</keyword>
<sequence length="106" mass="10837">MTGPDPAAEAGERIAARVRACADVLDLSAGAFNTVATPVPGGRIDGVALRTDTVEIGVVVRYGRPLPEIATEIRAAVAPMVPDRAVHVSIEDVSVGLPGPPTRSGE</sequence>
<dbReference type="EMBL" id="JACCCC010000001">
    <property type="protein sequence ID" value="NYE49376.1"/>
    <property type="molecule type" value="Genomic_DNA"/>
</dbReference>
<name>A0A852TXX1_9ACTN</name>